<evidence type="ECO:0000256" key="9">
    <source>
        <dbReference type="RuleBase" id="RU361171"/>
    </source>
</evidence>
<keyword evidence="5 8" id="KW-0456">Lyase</keyword>
<proteinExistence type="inferred from homology"/>
<protein>
    <recommendedName>
        <fullName evidence="3 9">Glutamate decarboxylase</fullName>
        <ecNumber evidence="3 9">4.1.1.15</ecNumber>
    </recommendedName>
</protein>
<dbReference type="GO" id="GO:0016740">
    <property type="term" value="F:transferase activity"/>
    <property type="evidence" value="ECO:0007669"/>
    <property type="project" value="UniProtKB-KW"/>
</dbReference>
<gene>
    <name evidence="10" type="ORF">BJ085DRAFT_13849</name>
</gene>
<reference evidence="11" key="1">
    <citation type="journal article" date="2018" name="Nat. Microbiol.">
        <title>Leveraging single-cell genomics to expand the fungal tree of life.</title>
        <authorList>
            <person name="Ahrendt S.R."/>
            <person name="Quandt C.A."/>
            <person name="Ciobanu D."/>
            <person name="Clum A."/>
            <person name="Salamov A."/>
            <person name="Andreopoulos B."/>
            <person name="Cheng J.F."/>
            <person name="Woyke T."/>
            <person name="Pelin A."/>
            <person name="Henrissat B."/>
            <person name="Reynolds N.K."/>
            <person name="Benny G.L."/>
            <person name="Smith M.E."/>
            <person name="James T.Y."/>
            <person name="Grigoriev I.V."/>
        </authorList>
    </citation>
    <scope>NUCLEOTIDE SEQUENCE [LARGE SCALE GENOMIC DNA]</scope>
    <source>
        <strain evidence="11">RSA 468</strain>
    </source>
</reference>
<evidence type="ECO:0000256" key="1">
    <source>
        <dbReference type="ARBA" id="ARBA00001933"/>
    </source>
</evidence>
<dbReference type="PANTHER" id="PTHR43321">
    <property type="entry name" value="GLUTAMATE DECARBOXYLASE"/>
    <property type="match status" value="1"/>
</dbReference>
<keyword evidence="11" id="KW-1185">Reference proteome</keyword>
<dbReference type="InterPro" id="IPR015424">
    <property type="entry name" value="PyrdxlP-dep_Trfase"/>
</dbReference>
<comment type="cofactor">
    <cofactor evidence="1 7 8">
        <name>pyridoxal 5'-phosphate</name>
        <dbReference type="ChEBI" id="CHEBI:597326"/>
    </cofactor>
</comment>
<dbReference type="GO" id="GO:0004351">
    <property type="term" value="F:glutamate decarboxylase activity"/>
    <property type="evidence" value="ECO:0007669"/>
    <property type="project" value="UniProtKB-EC"/>
</dbReference>
<evidence type="ECO:0000256" key="2">
    <source>
        <dbReference type="ARBA" id="ARBA00009533"/>
    </source>
</evidence>
<dbReference type="GO" id="GO:0005829">
    <property type="term" value="C:cytosol"/>
    <property type="evidence" value="ECO:0007669"/>
    <property type="project" value="TreeGrafter"/>
</dbReference>
<keyword evidence="10" id="KW-0808">Transferase</keyword>
<dbReference type="InterPro" id="IPR002129">
    <property type="entry name" value="PyrdxlP-dep_de-COase"/>
</dbReference>
<evidence type="ECO:0000256" key="7">
    <source>
        <dbReference type="PIRSR" id="PIRSR602129-50"/>
    </source>
</evidence>
<evidence type="ECO:0000256" key="3">
    <source>
        <dbReference type="ARBA" id="ARBA00012421"/>
    </source>
</evidence>
<comment type="catalytic activity">
    <reaction evidence="6 9">
        <text>L-glutamate + H(+) = 4-aminobutanoate + CO2</text>
        <dbReference type="Rhea" id="RHEA:17785"/>
        <dbReference type="ChEBI" id="CHEBI:15378"/>
        <dbReference type="ChEBI" id="CHEBI:16526"/>
        <dbReference type="ChEBI" id="CHEBI:29985"/>
        <dbReference type="ChEBI" id="CHEBI:59888"/>
        <dbReference type="EC" id="4.1.1.15"/>
    </reaction>
</comment>
<comment type="similarity">
    <text evidence="2 8">Belongs to the group II decarboxylase family.</text>
</comment>
<dbReference type="PANTHER" id="PTHR43321:SF3">
    <property type="entry name" value="GLUTAMATE DECARBOXYLASE"/>
    <property type="match status" value="1"/>
</dbReference>
<dbReference type="GO" id="GO:0030170">
    <property type="term" value="F:pyridoxal phosphate binding"/>
    <property type="evidence" value="ECO:0007669"/>
    <property type="project" value="InterPro"/>
</dbReference>
<feature type="modified residue" description="N6-(pyridoxal phosphate)lysine" evidence="7">
    <location>
        <position position="264"/>
    </location>
</feature>
<dbReference type="EC" id="4.1.1.15" evidence="3 9"/>
<dbReference type="InterPro" id="IPR010107">
    <property type="entry name" value="Glutamate_decarboxylase"/>
</dbReference>
<sequence>MHSLAYGSRYAVADVPKFSFPEKSSPADVTYQLVHDELEFDGKPLMNCATFVTTWMEPQADKLIMENINKNFADQDEYPAAQLVHGRCVSYLADLWKAPKGGKAVGTATGGSSEAVMLGGLAMKWRWREKRQELGKDTSKPNIILGANAQVALEKFARYFDVEARLIPVKSETQFTMDPEEAIRQCDENTIGMYIILGSTYTGHYEPVWEIAQMLDALQERTGLDIPIHVDGASGAFVAPFLYPDLKWSFEVPRVVSINASGHKFGLSYPGIGWVMWRDQVHLPQDLIFNLHYLGGEEETYTLNFSRPSCFVITQYYNFIRLGREGFKRIHSNSLSNARLLSRSLEATGAFELLSDIHRPRGQTYHSLLVDSAEAELEYYNAGIPVVTYRFTPEFQ</sequence>
<dbReference type="FunFam" id="3.40.640.10:FF:000017">
    <property type="entry name" value="Glutamate decarboxylase"/>
    <property type="match status" value="1"/>
</dbReference>
<evidence type="ECO:0000313" key="11">
    <source>
        <dbReference type="Proteomes" id="UP000268162"/>
    </source>
</evidence>
<evidence type="ECO:0000256" key="5">
    <source>
        <dbReference type="ARBA" id="ARBA00023239"/>
    </source>
</evidence>
<dbReference type="AlphaFoldDB" id="A0A4P9ZW40"/>
<feature type="non-terminal residue" evidence="10">
    <location>
        <position position="396"/>
    </location>
</feature>
<dbReference type="NCBIfam" id="TIGR01788">
    <property type="entry name" value="Glu-decarb-GAD"/>
    <property type="match status" value="1"/>
</dbReference>
<evidence type="ECO:0000256" key="6">
    <source>
        <dbReference type="ARBA" id="ARBA00048868"/>
    </source>
</evidence>
<dbReference type="Pfam" id="PF00282">
    <property type="entry name" value="Pyridoxal_deC"/>
    <property type="match status" value="1"/>
</dbReference>
<name>A0A4P9ZW40_9FUNG</name>
<accession>A0A4P9ZW40</accession>
<dbReference type="InterPro" id="IPR015421">
    <property type="entry name" value="PyrdxlP-dep_Trfase_major"/>
</dbReference>
<keyword evidence="9" id="KW-0210">Decarboxylase</keyword>
<dbReference type="Proteomes" id="UP000268162">
    <property type="component" value="Unassembled WGS sequence"/>
</dbReference>
<dbReference type="GO" id="GO:0006538">
    <property type="term" value="P:L-glutamate catabolic process"/>
    <property type="evidence" value="ECO:0007669"/>
    <property type="project" value="TreeGrafter"/>
</dbReference>
<dbReference type="Gene3D" id="3.40.640.10">
    <property type="entry name" value="Type I PLP-dependent aspartate aminotransferase-like (Major domain)"/>
    <property type="match status" value="1"/>
</dbReference>
<dbReference type="SUPFAM" id="SSF53383">
    <property type="entry name" value="PLP-dependent transferases"/>
    <property type="match status" value="1"/>
</dbReference>
<dbReference type="Gene3D" id="4.10.280.50">
    <property type="match status" value="1"/>
</dbReference>
<evidence type="ECO:0000313" key="10">
    <source>
        <dbReference type="EMBL" id="RKP37072.1"/>
    </source>
</evidence>
<evidence type="ECO:0000256" key="4">
    <source>
        <dbReference type="ARBA" id="ARBA00022898"/>
    </source>
</evidence>
<dbReference type="EMBL" id="ML002548">
    <property type="protein sequence ID" value="RKP37072.1"/>
    <property type="molecule type" value="Genomic_DNA"/>
</dbReference>
<keyword evidence="4 7" id="KW-0663">Pyridoxal phosphate</keyword>
<evidence type="ECO:0000256" key="8">
    <source>
        <dbReference type="RuleBase" id="RU000382"/>
    </source>
</evidence>
<dbReference type="STRING" id="215637.A0A4P9ZW40"/>
<organism evidence="10 11">
    <name type="scientific">Dimargaris cristalligena</name>
    <dbReference type="NCBI Taxonomy" id="215637"/>
    <lineage>
        <taxon>Eukaryota</taxon>
        <taxon>Fungi</taxon>
        <taxon>Fungi incertae sedis</taxon>
        <taxon>Zoopagomycota</taxon>
        <taxon>Kickxellomycotina</taxon>
        <taxon>Dimargaritomycetes</taxon>
        <taxon>Dimargaritales</taxon>
        <taxon>Dimargaritaceae</taxon>
        <taxon>Dimargaris</taxon>
    </lineage>
</organism>